<sequence length="279" mass="29632">MKKSLTGLTALFAALILAGCGNQTQATVSQSQVTDAITAKNYGKAEGLNAAILLDKKNNKTAKATDKQLKAMIDAEDDIRNHDFDKAKTKLNDLIDTKNGSSKLVKLAKSRLKTVNTYIKTTTTYNHLLDDAKKAYSQKDYKTANSALKTLLAESNINEAAYQPIYTAALELQASVATAQGAAASSTASAESSSVATESSSSSSQSSSSSDSSNPAANSPENKPVTGSTDITDADLANARKDITDLGENPAYWSPNDLKRAILNARSENRTHITMDDLK</sequence>
<name>A0A0R2MN44_9LACO</name>
<dbReference type="Proteomes" id="UP000050969">
    <property type="component" value="Unassembled WGS sequence"/>
</dbReference>
<reference evidence="3 4" key="1">
    <citation type="journal article" date="2015" name="Genome Announc.">
        <title>Expanding the biotechnology potential of lactobacilli through comparative genomics of 213 strains and associated genera.</title>
        <authorList>
            <person name="Sun Z."/>
            <person name="Harris H.M."/>
            <person name="McCann A."/>
            <person name="Guo C."/>
            <person name="Argimon S."/>
            <person name="Zhang W."/>
            <person name="Yang X."/>
            <person name="Jeffery I.B."/>
            <person name="Cooney J.C."/>
            <person name="Kagawa T.F."/>
            <person name="Liu W."/>
            <person name="Song Y."/>
            <person name="Salvetti E."/>
            <person name="Wrobel A."/>
            <person name="Rasinkangas P."/>
            <person name="Parkhill J."/>
            <person name="Rea M.C."/>
            <person name="O'Sullivan O."/>
            <person name="Ritari J."/>
            <person name="Douillard F.P."/>
            <person name="Paul Ross R."/>
            <person name="Yang R."/>
            <person name="Briner A.E."/>
            <person name="Felis G.E."/>
            <person name="de Vos W.M."/>
            <person name="Barrangou R."/>
            <person name="Klaenhammer T.R."/>
            <person name="Caufield P.W."/>
            <person name="Cui Y."/>
            <person name="Zhang H."/>
            <person name="O'Toole P.W."/>
        </authorList>
    </citation>
    <scope>NUCLEOTIDE SEQUENCE [LARGE SCALE GENOMIC DNA]</scope>
    <source>
        <strain evidence="3 4">DSM 24301</strain>
    </source>
</reference>
<dbReference type="PROSITE" id="PS51257">
    <property type="entry name" value="PROKAR_LIPOPROTEIN"/>
    <property type="match status" value="1"/>
</dbReference>
<evidence type="ECO:0000313" key="3">
    <source>
        <dbReference type="EMBL" id="KRO15108.1"/>
    </source>
</evidence>
<evidence type="ECO:0008006" key="5">
    <source>
        <dbReference type="Google" id="ProtNLM"/>
    </source>
</evidence>
<dbReference type="PATRIC" id="fig|1293598.4.peg.211"/>
<feature type="compositionally biased region" description="Low complexity" evidence="1">
    <location>
        <begin position="187"/>
        <end position="220"/>
    </location>
</feature>
<dbReference type="OrthoDB" id="2328476at2"/>
<gene>
    <name evidence="3" type="ORF">IV56_GL000196</name>
</gene>
<comment type="caution">
    <text evidence="3">The sequence shown here is derived from an EMBL/GenBank/DDBJ whole genome shotgun (WGS) entry which is preliminary data.</text>
</comment>
<keyword evidence="2" id="KW-0732">Signal</keyword>
<organism evidence="3 4">
    <name type="scientific">Lacticaseibacillus saniviri JCM 17471 = DSM 24301</name>
    <dbReference type="NCBI Taxonomy" id="1293598"/>
    <lineage>
        <taxon>Bacteria</taxon>
        <taxon>Bacillati</taxon>
        <taxon>Bacillota</taxon>
        <taxon>Bacilli</taxon>
        <taxon>Lactobacillales</taxon>
        <taxon>Lactobacillaceae</taxon>
        <taxon>Lacticaseibacillus</taxon>
    </lineage>
</organism>
<feature type="chain" id="PRO_5006420624" description="Lipoprotein" evidence="2">
    <location>
        <begin position="27"/>
        <end position="279"/>
    </location>
</feature>
<protein>
    <recommendedName>
        <fullName evidence="5">Lipoprotein</fullName>
    </recommendedName>
</protein>
<feature type="signal peptide" evidence="2">
    <location>
        <begin position="1"/>
        <end position="26"/>
    </location>
</feature>
<accession>A0A0R2MN44</accession>
<feature type="region of interest" description="Disordered" evidence="1">
    <location>
        <begin position="187"/>
        <end position="254"/>
    </location>
</feature>
<dbReference type="EMBL" id="JQCE01000075">
    <property type="protein sequence ID" value="KRO15108.1"/>
    <property type="molecule type" value="Genomic_DNA"/>
</dbReference>
<keyword evidence="4" id="KW-1185">Reference proteome</keyword>
<evidence type="ECO:0000256" key="2">
    <source>
        <dbReference type="SAM" id="SignalP"/>
    </source>
</evidence>
<dbReference type="RefSeq" id="WP_054776782.1">
    <property type="nucleotide sequence ID" value="NZ_BBBX01000003.1"/>
</dbReference>
<proteinExistence type="predicted"/>
<dbReference type="STRING" id="1293598.IV56_GL000196"/>
<dbReference type="AlphaFoldDB" id="A0A0R2MN44"/>
<evidence type="ECO:0000313" key="4">
    <source>
        <dbReference type="Proteomes" id="UP000050969"/>
    </source>
</evidence>
<evidence type="ECO:0000256" key="1">
    <source>
        <dbReference type="SAM" id="MobiDB-lite"/>
    </source>
</evidence>